<dbReference type="InterPro" id="IPR005311">
    <property type="entry name" value="PBP_dimer"/>
</dbReference>
<evidence type="ECO:0000256" key="11">
    <source>
        <dbReference type="SAM" id="MobiDB-lite"/>
    </source>
</evidence>
<reference evidence="15 16" key="1">
    <citation type="submission" date="2019-12" db="EMBL/GenBank/DDBJ databases">
        <title>Paenibacillus sp. nov., an endophytic bacterium isolated from the stem of Dendrobium.</title>
        <authorList>
            <person name="Zhao R."/>
        </authorList>
    </citation>
    <scope>NUCLEOTIDE SEQUENCE [LARGE SCALE GENOMIC DNA]</scope>
    <source>
        <strain evidence="15 16">HJL G12</strain>
    </source>
</reference>
<evidence type="ECO:0000256" key="3">
    <source>
        <dbReference type="ARBA" id="ARBA00007171"/>
    </source>
</evidence>
<evidence type="ECO:0000256" key="7">
    <source>
        <dbReference type="ARBA" id="ARBA00022984"/>
    </source>
</evidence>
<comment type="caution">
    <text evidence="15">The sequence shown here is derived from an EMBL/GenBank/DDBJ whole genome shotgun (WGS) entry which is preliminary data.</text>
</comment>
<dbReference type="InterPro" id="IPR050515">
    <property type="entry name" value="Beta-lactam/transpept"/>
</dbReference>
<dbReference type="GO" id="GO:0009252">
    <property type="term" value="P:peptidoglycan biosynthetic process"/>
    <property type="evidence" value="ECO:0007669"/>
    <property type="project" value="UniProtKB-KW"/>
</dbReference>
<comment type="subcellular location">
    <subcellularLocation>
        <location evidence="2">Cell membrane</location>
    </subcellularLocation>
    <subcellularLocation>
        <location evidence="1">Membrane</location>
        <topology evidence="1">Single-pass membrane protein</topology>
    </subcellularLocation>
</comment>
<keyword evidence="5 12" id="KW-0812">Transmembrane</keyword>
<dbReference type="EMBL" id="WUBI01000005">
    <property type="protein sequence ID" value="MWV46924.1"/>
    <property type="molecule type" value="Genomic_DNA"/>
</dbReference>
<dbReference type="GO" id="GO:0008360">
    <property type="term" value="P:regulation of cell shape"/>
    <property type="evidence" value="ECO:0007669"/>
    <property type="project" value="UniProtKB-KW"/>
</dbReference>
<feature type="region of interest" description="Disordered" evidence="11">
    <location>
        <begin position="689"/>
        <end position="714"/>
    </location>
</feature>
<dbReference type="GO" id="GO:0005886">
    <property type="term" value="C:plasma membrane"/>
    <property type="evidence" value="ECO:0007669"/>
    <property type="project" value="UniProtKB-SubCell"/>
</dbReference>
<evidence type="ECO:0000256" key="6">
    <source>
        <dbReference type="ARBA" id="ARBA00022960"/>
    </source>
</evidence>
<evidence type="ECO:0000256" key="9">
    <source>
        <dbReference type="ARBA" id="ARBA00023136"/>
    </source>
</evidence>
<dbReference type="InterPro" id="IPR012338">
    <property type="entry name" value="Beta-lactam/transpept-like"/>
</dbReference>
<keyword evidence="7" id="KW-0573">Peptidoglycan synthesis</keyword>
<keyword evidence="10" id="KW-0961">Cell wall biogenesis/degradation</keyword>
<keyword evidence="16" id="KW-1185">Reference proteome</keyword>
<evidence type="ECO:0000256" key="1">
    <source>
        <dbReference type="ARBA" id="ARBA00004167"/>
    </source>
</evidence>
<dbReference type="Pfam" id="PF00905">
    <property type="entry name" value="Transpeptidase"/>
    <property type="match status" value="1"/>
</dbReference>
<comment type="similarity">
    <text evidence="3">Belongs to the transpeptidase family.</text>
</comment>
<keyword evidence="8 12" id="KW-1133">Transmembrane helix</keyword>
<keyword evidence="4" id="KW-1003">Cell membrane</keyword>
<evidence type="ECO:0000256" key="10">
    <source>
        <dbReference type="ARBA" id="ARBA00023316"/>
    </source>
</evidence>
<protein>
    <submittedName>
        <fullName evidence="15">Penicillin-binding protein 2</fullName>
    </submittedName>
</protein>
<dbReference type="GO" id="GO:0008658">
    <property type="term" value="F:penicillin binding"/>
    <property type="evidence" value="ECO:0007669"/>
    <property type="project" value="InterPro"/>
</dbReference>
<evidence type="ECO:0000259" key="14">
    <source>
        <dbReference type="Pfam" id="PF03717"/>
    </source>
</evidence>
<evidence type="ECO:0000256" key="8">
    <source>
        <dbReference type="ARBA" id="ARBA00022989"/>
    </source>
</evidence>
<dbReference type="Gene3D" id="3.90.1310.10">
    <property type="entry name" value="Penicillin-binding protein 2a (Domain 2)"/>
    <property type="match status" value="1"/>
</dbReference>
<dbReference type="InterPro" id="IPR001460">
    <property type="entry name" value="PCN-bd_Tpept"/>
</dbReference>
<feature type="domain" description="Penicillin-binding protein transpeptidase" evidence="13">
    <location>
        <begin position="340"/>
        <end position="678"/>
    </location>
</feature>
<evidence type="ECO:0000256" key="2">
    <source>
        <dbReference type="ARBA" id="ARBA00004236"/>
    </source>
</evidence>
<dbReference type="Gene3D" id="3.40.710.10">
    <property type="entry name" value="DD-peptidase/beta-lactamase superfamily"/>
    <property type="match status" value="1"/>
</dbReference>
<dbReference type="InterPro" id="IPR036138">
    <property type="entry name" value="PBP_dimer_sf"/>
</dbReference>
<evidence type="ECO:0000313" key="16">
    <source>
        <dbReference type="Proteomes" id="UP000460318"/>
    </source>
</evidence>
<feature type="transmembrane region" description="Helical" evidence="12">
    <location>
        <begin position="42"/>
        <end position="64"/>
    </location>
</feature>
<dbReference type="PANTHER" id="PTHR30627">
    <property type="entry name" value="PEPTIDOGLYCAN D,D-TRANSPEPTIDASE"/>
    <property type="match status" value="1"/>
</dbReference>
<evidence type="ECO:0000259" key="13">
    <source>
        <dbReference type="Pfam" id="PF00905"/>
    </source>
</evidence>
<gene>
    <name evidence="15" type="ORF">GRF59_25260</name>
</gene>
<keyword evidence="9 12" id="KW-0472">Membrane</keyword>
<dbReference type="SUPFAM" id="SSF56601">
    <property type="entry name" value="beta-lactamase/transpeptidase-like"/>
    <property type="match status" value="1"/>
</dbReference>
<dbReference type="GO" id="GO:0071972">
    <property type="term" value="F:peptidoglycan L,D-transpeptidase activity"/>
    <property type="evidence" value="ECO:0007669"/>
    <property type="project" value="TreeGrafter"/>
</dbReference>
<dbReference type="Pfam" id="PF03717">
    <property type="entry name" value="PBP_dimer"/>
    <property type="match status" value="1"/>
</dbReference>
<evidence type="ECO:0000313" key="15">
    <source>
        <dbReference type="EMBL" id="MWV46924.1"/>
    </source>
</evidence>
<evidence type="ECO:0000256" key="4">
    <source>
        <dbReference type="ARBA" id="ARBA00022475"/>
    </source>
</evidence>
<feature type="domain" description="Penicillin-binding protein dimerisation" evidence="14">
    <location>
        <begin position="83"/>
        <end position="284"/>
    </location>
</feature>
<name>A0A7X3LKX6_9BACL</name>
<dbReference type="AlphaFoldDB" id="A0A7X3LKX6"/>
<dbReference type="PANTHER" id="PTHR30627:SF2">
    <property type="entry name" value="PEPTIDOGLYCAN D,D-TRANSPEPTIDASE MRDA"/>
    <property type="match status" value="1"/>
</dbReference>
<dbReference type="Proteomes" id="UP000460318">
    <property type="component" value="Unassembled WGS sequence"/>
</dbReference>
<evidence type="ECO:0000256" key="12">
    <source>
        <dbReference type="SAM" id="Phobius"/>
    </source>
</evidence>
<accession>A0A7X3LKX6</accession>
<dbReference type="GO" id="GO:0071555">
    <property type="term" value="P:cell wall organization"/>
    <property type="evidence" value="ECO:0007669"/>
    <property type="project" value="UniProtKB-KW"/>
</dbReference>
<sequence>MLSVNIGSQRNGEWTLSLFTSAKSPEDIEAENKSSQNMRINMFFFSTFVVFCIVIVRLAFIQFMDAPSLTEEETSQNTKQIPLPPSRGNILDAAGVKLAYSKPVESLYITLMKDYSKATEKGKKNRPEIENIAEQMAAAFKKFENHSVPSMTAAEVLEAMDLESKQDQGYVHRRIKKDLNQKEIQYFMEHKSDFPGIEIIEETVRQYDPDTVAVQTVGYVKSFKSTEILKVYDKARAESTEGTAAPGDTYTKDELVGFDGVELSFQDELRGKNGYKVMSVSSANIPEEVEDIVAPDKGNDVWLTINKDVQLKTEQAIKDQLLWLHSHPVSGKTHPEAVTGYAVAMEVDTGNIVAMASIPDYDTNIWGTGSASTADFNKLNGNYQNGAITPLSSGKSKHKFDSAVLLGSTIKPLSVLVGLNEKLITTTTTYNDTGITYFGKEQKPVRNSQGHPYGYFRTPADAIEHSSNVFMVDMIGNKLYKKYGDDGIGIWDHYMTDFGLGVATEIDLPKEWLGGKEYIHSKERNSKVGSPQAALVYGSFGQMGRYTPLQLAQYTATLANEGARIKPQIVSKITDASGKVIKQNKREVLNTVKFDASYWKLIRKGMNTNVSEAFAGFPYDFARKTGTSQQDSGKDGLIDNGVFIAYAPRNNPKLAVAVVIPEGGFGAYSAAPIARKIFDAYDQAYGLDGVPKKQPQNQDAIGETAGKQASKKQQ</sequence>
<dbReference type="SUPFAM" id="SSF56519">
    <property type="entry name" value="Penicillin binding protein dimerisation domain"/>
    <property type="match status" value="1"/>
</dbReference>
<proteinExistence type="inferred from homology"/>
<organism evidence="15 16">
    <name type="scientific">Paenibacillus dendrobii</name>
    <dbReference type="NCBI Taxonomy" id="2691084"/>
    <lineage>
        <taxon>Bacteria</taxon>
        <taxon>Bacillati</taxon>
        <taxon>Bacillota</taxon>
        <taxon>Bacilli</taxon>
        <taxon>Bacillales</taxon>
        <taxon>Paenibacillaceae</taxon>
        <taxon>Paenibacillus</taxon>
    </lineage>
</organism>
<keyword evidence="6" id="KW-0133">Cell shape</keyword>
<evidence type="ECO:0000256" key="5">
    <source>
        <dbReference type="ARBA" id="ARBA00022692"/>
    </source>
</evidence>